<evidence type="ECO:0000313" key="1">
    <source>
        <dbReference type="EMBL" id="GEP41216.1"/>
    </source>
</evidence>
<dbReference type="SUPFAM" id="SSF47240">
    <property type="entry name" value="Ferritin-like"/>
    <property type="match status" value="1"/>
</dbReference>
<protein>
    <recommendedName>
        <fullName evidence="3">Ferritin-like domain-containing protein</fullName>
    </recommendedName>
</protein>
<dbReference type="InterPro" id="IPR025859">
    <property type="entry name" value="AurF/CmlI"/>
</dbReference>
<dbReference type="InterPro" id="IPR012348">
    <property type="entry name" value="RNR-like"/>
</dbReference>
<dbReference type="Gene3D" id="1.10.620.20">
    <property type="entry name" value="Ribonucleotide Reductase, subunit A"/>
    <property type="match status" value="1"/>
</dbReference>
<dbReference type="EMBL" id="BKAG01000002">
    <property type="protein sequence ID" value="GEP41216.1"/>
    <property type="molecule type" value="Genomic_DNA"/>
</dbReference>
<dbReference type="AlphaFoldDB" id="A0A512M399"/>
<evidence type="ECO:0008006" key="3">
    <source>
        <dbReference type="Google" id="ProtNLM"/>
    </source>
</evidence>
<dbReference type="InterPro" id="IPR009078">
    <property type="entry name" value="Ferritin-like_SF"/>
</dbReference>
<dbReference type="CDD" id="cd00657">
    <property type="entry name" value="Ferritin_like"/>
    <property type="match status" value="1"/>
</dbReference>
<name>A0A512M399_9BACT</name>
<gene>
    <name evidence="1" type="ORF">BGE01nite_05070</name>
</gene>
<comment type="caution">
    <text evidence="1">The sequence shown here is derived from an EMBL/GenBank/DDBJ whole genome shotgun (WGS) entry which is preliminary data.</text>
</comment>
<dbReference type="Pfam" id="PF11583">
    <property type="entry name" value="AurF"/>
    <property type="match status" value="1"/>
</dbReference>
<dbReference type="OrthoDB" id="268439at2"/>
<evidence type="ECO:0000313" key="2">
    <source>
        <dbReference type="Proteomes" id="UP000321577"/>
    </source>
</evidence>
<proteinExistence type="predicted"/>
<dbReference type="GO" id="GO:0016491">
    <property type="term" value="F:oxidoreductase activity"/>
    <property type="evidence" value="ECO:0007669"/>
    <property type="project" value="InterPro"/>
</dbReference>
<keyword evidence="2" id="KW-1185">Reference proteome</keyword>
<organism evidence="1 2">
    <name type="scientific">Brevifollis gellanilyticus</name>
    <dbReference type="NCBI Taxonomy" id="748831"/>
    <lineage>
        <taxon>Bacteria</taxon>
        <taxon>Pseudomonadati</taxon>
        <taxon>Verrucomicrobiota</taxon>
        <taxon>Verrucomicrobiia</taxon>
        <taxon>Verrucomicrobiales</taxon>
        <taxon>Verrucomicrobiaceae</taxon>
    </lineage>
</organism>
<sequence>MNTQAWITHFERNTRLNDEMELPTEACTLPESARAPLVASIATFQLGESGTGSRLRRYAREVAPLENFRGYQRAIDLFVAEEQSHSRLLARTVEHLRGTLLTKQWTNSIFRRLRFLVNLEFAIQVLLTAELIAEVFFGTLYLRCEDPVVKKVSHKLLRDEMKHLTFQRDFLSERVATFNPLGRWLWKAQFQAIHAITCTVVAWDHRHTFRALGLKPGDFRQRCLQAWERYQERLDEELVKLDSKLPASHSDEVHGADHRRAG</sequence>
<accession>A0A512M399</accession>
<dbReference type="Proteomes" id="UP000321577">
    <property type="component" value="Unassembled WGS sequence"/>
</dbReference>
<reference evidence="1 2" key="1">
    <citation type="submission" date="2019-07" db="EMBL/GenBank/DDBJ databases">
        <title>Whole genome shotgun sequence of Brevifollis gellanilyticus NBRC 108608.</title>
        <authorList>
            <person name="Hosoyama A."/>
            <person name="Uohara A."/>
            <person name="Ohji S."/>
            <person name="Ichikawa N."/>
        </authorList>
    </citation>
    <scope>NUCLEOTIDE SEQUENCE [LARGE SCALE GENOMIC DNA]</scope>
    <source>
        <strain evidence="1 2">NBRC 108608</strain>
    </source>
</reference>
<dbReference type="RefSeq" id="WP_146848678.1">
    <property type="nucleotide sequence ID" value="NZ_BKAG01000002.1"/>
</dbReference>